<dbReference type="EMBL" id="UINC01215643">
    <property type="protein sequence ID" value="SVE41428.1"/>
    <property type="molecule type" value="Genomic_DNA"/>
</dbReference>
<evidence type="ECO:0000313" key="1">
    <source>
        <dbReference type="EMBL" id="SVE41428.1"/>
    </source>
</evidence>
<name>A0A383DC45_9ZZZZ</name>
<accession>A0A383DC45</accession>
<organism evidence="1">
    <name type="scientific">marine metagenome</name>
    <dbReference type="NCBI Taxonomy" id="408172"/>
    <lineage>
        <taxon>unclassified sequences</taxon>
        <taxon>metagenomes</taxon>
        <taxon>ecological metagenomes</taxon>
    </lineage>
</organism>
<sequence>MWVKVMGASLYLLVCDICGGNMMERNCKIICLNCGYTRDCSDP</sequence>
<gene>
    <name evidence="1" type="ORF">METZ01_LOCUS494282</name>
</gene>
<dbReference type="AlphaFoldDB" id="A0A383DC45"/>
<protein>
    <submittedName>
        <fullName evidence="1">Uncharacterized protein</fullName>
    </submittedName>
</protein>
<proteinExistence type="predicted"/>
<reference evidence="1" key="1">
    <citation type="submission" date="2018-05" db="EMBL/GenBank/DDBJ databases">
        <authorList>
            <person name="Lanie J.A."/>
            <person name="Ng W.-L."/>
            <person name="Kazmierczak K.M."/>
            <person name="Andrzejewski T.M."/>
            <person name="Davidsen T.M."/>
            <person name="Wayne K.J."/>
            <person name="Tettelin H."/>
            <person name="Glass J.I."/>
            <person name="Rusch D."/>
            <person name="Podicherti R."/>
            <person name="Tsui H.-C.T."/>
            <person name="Winkler M.E."/>
        </authorList>
    </citation>
    <scope>NUCLEOTIDE SEQUENCE</scope>
</reference>